<comment type="caution">
    <text evidence="2">The sequence shown here is derived from an EMBL/GenBank/DDBJ whole genome shotgun (WGS) entry which is preliminary data.</text>
</comment>
<reference evidence="2 3" key="1">
    <citation type="submission" date="2024-09" db="EMBL/GenBank/DDBJ databases">
        <title>Chromosome-scale assembly of Riccia fluitans.</title>
        <authorList>
            <person name="Paukszto L."/>
            <person name="Sawicki J."/>
            <person name="Karawczyk K."/>
            <person name="Piernik-Szablinska J."/>
            <person name="Szczecinska M."/>
            <person name="Mazdziarz M."/>
        </authorList>
    </citation>
    <scope>NUCLEOTIDE SEQUENCE [LARGE SCALE GENOMIC DNA]</scope>
    <source>
        <strain evidence="2">Rf_01</strain>
        <tissue evidence="2">Aerial parts of the thallus</tissue>
    </source>
</reference>
<dbReference type="EMBL" id="JBHFFA010000137">
    <property type="protein sequence ID" value="KAL2602994.1"/>
    <property type="molecule type" value="Genomic_DNA"/>
</dbReference>
<dbReference type="Proteomes" id="UP001605036">
    <property type="component" value="Unassembled WGS sequence"/>
</dbReference>
<evidence type="ECO:0000256" key="1">
    <source>
        <dbReference type="SAM" id="MobiDB-lite"/>
    </source>
</evidence>
<sequence length="141" mass="15638">MQISSSTGSRPAHVSLPKLQNALWIERRIVSLMSELSLANVCKWQRQHLDAREHKRRKTHSRLELLNMQKSSTLSADSGVNKSRHFDSSTPSNSDSVSMQTAVLNVPDIGSRDAKVCQSLHANNSSSIDQLGKCRCNEQPG</sequence>
<dbReference type="AlphaFoldDB" id="A0ABD1XDU8"/>
<protein>
    <submittedName>
        <fullName evidence="2">Uncharacterized protein</fullName>
    </submittedName>
</protein>
<organism evidence="2 3">
    <name type="scientific">Riccia fluitans</name>
    <dbReference type="NCBI Taxonomy" id="41844"/>
    <lineage>
        <taxon>Eukaryota</taxon>
        <taxon>Viridiplantae</taxon>
        <taxon>Streptophyta</taxon>
        <taxon>Embryophyta</taxon>
        <taxon>Marchantiophyta</taxon>
        <taxon>Marchantiopsida</taxon>
        <taxon>Marchantiidae</taxon>
        <taxon>Marchantiales</taxon>
        <taxon>Ricciaceae</taxon>
        <taxon>Riccia</taxon>
    </lineage>
</organism>
<evidence type="ECO:0000313" key="2">
    <source>
        <dbReference type="EMBL" id="KAL2602994.1"/>
    </source>
</evidence>
<feature type="region of interest" description="Disordered" evidence="1">
    <location>
        <begin position="66"/>
        <end position="104"/>
    </location>
</feature>
<feature type="compositionally biased region" description="Polar residues" evidence="1">
    <location>
        <begin position="68"/>
        <end position="81"/>
    </location>
</feature>
<evidence type="ECO:0000313" key="3">
    <source>
        <dbReference type="Proteomes" id="UP001605036"/>
    </source>
</evidence>
<proteinExistence type="predicted"/>
<feature type="compositionally biased region" description="Low complexity" evidence="1">
    <location>
        <begin position="88"/>
        <end position="98"/>
    </location>
</feature>
<name>A0ABD1XDU8_9MARC</name>
<keyword evidence="3" id="KW-1185">Reference proteome</keyword>
<gene>
    <name evidence="2" type="ORF">R1flu_008796</name>
</gene>
<accession>A0ABD1XDU8</accession>